<dbReference type="EMBL" id="PZKF01000009">
    <property type="protein sequence ID" value="PTE18206.1"/>
    <property type="molecule type" value="Genomic_DNA"/>
</dbReference>
<comment type="caution">
    <text evidence="4">The sequence shown here is derived from an EMBL/GenBank/DDBJ whole genome shotgun (WGS) entry which is preliminary data.</text>
</comment>
<dbReference type="PANTHER" id="PTHR43877">
    <property type="entry name" value="AMINOALKYLPHOSPHONATE N-ACETYLTRANSFERASE-RELATED-RELATED"/>
    <property type="match status" value="1"/>
</dbReference>
<dbReference type="Pfam" id="PF00583">
    <property type="entry name" value="Acetyltransf_1"/>
    <property type="match status" value="1"/>
</dbReference>
<protein>
    <submittedName>
        <fullName evidence="4">GNAT family N-acetyltransferase</fullName>
    </submittedName>
</protein>
<organism evidence="4 5">
    <name type="scientific">Phaeovulum veldkampii DSM 11550</name>
    <dbReference type="NCBI Taxonomy" id="1185920"/>
    <lineage>
        <taxon>Bacteria</taxon>
        <taxon>Pseudomonadati</taxon>
        <taxon>Pseudomonadota</taxon>
        <taxon>Alphaproteobacteria</taxon>
        <taxon>Rhodobacterales</taxon>
        <taxon>Paracoccaceae</taxon>
        <taxon>Phaeovulum</taxon>
    </lineage>
</organism>
<dbReference type="InterPro" id="IPR000182">
    <property type="entry name" value="GNAT_dom"/>
</dbReference>
<feature type="domain" description="N-acetyltransferase" evidence="3">
    <location>
        <begin position="84"/>
        <end position="240"/>
    </location>
</feature>
<proteinExistence type="predicted"/>
<dbReference type="SUPFAM" id="SSF55729">
    <property type="entry name" value="Acyl-CoA N-acyltransferases (Nat)"/>
    <property type="match status" value="1"/>
</dbReference>
<evidence type="ECO:0000313" key="5">
    <source>
        <dbReference type="Proteomes" id="UP000241899"/>
    </source>
</evidence>
<evidence type="ECO:0000259" key="3">
    <source>
        <dbReference type="PROSITE" id="PS51186"/>
    </source>
</evidence>
<dbReference type="Proteomes" id="UP000241899">
    <property type="component" value="Unassembled WGS sequence"/>
</dbReference>
<dbReference type="RefSeq" id="WP_107324381.1">
    <property type="nucleotide sequence ID" value="NZ_NHSP01000047.1"/>
</dbReference>
<evidence type="ECO:0000256" key="2">
    <source>
        <dbReference type="ARBA" id="ARBA00023315"/>
    </source>
</evidence>
<dbReference type="PROSITE" id="PS51186">
    <property type="entry name" value="GNAT"/>
    <property type="match status" value="1"/>
</dbReference>
<dbReference type="AlphaFoldDB" id="A0A2T4JJY2"/>
<evidence type="ECO:0000313" key="4">
    <source>
        <dbReference type="EMBL" id="PTE18206.1"/>
    </source>
</evidence>
<dbReference type="GO" id="GO:0016747">
    <property type="term" value="F:acyltransferase activity, transferring groups other than amino-acyl groups"/>
    <property type="evidence" value="ECO:0007669"/>
    <property type="project" value="InterPro"/>
</dbReference>
<accession>A0A2T4JJY2</accession>
<dbReference type="Gene3D" id="3.40.630.30">
    <property type="match status" value="1"/>
</dbReference>
<evidence type="ECO:0000256" key="1">
    <source>
        <dbReference type="ARBA" id="ARBA00022679"/>
    </source>
</evidence>
<keyword evidence="1 4" id="KW-0808">Transferase</keyword>
<reference evidence="4 5" key="1">
    <citation type="submission" date="2018-03" db="EMBL/GenBank/DDBJ databases">
        <title>Rhodobacter veldkampii.</title>
        <authorList>
            <person name="Meyer T.E."/>
            <person name="Miller S."/>
            <person name="Lodha T."/>
            <person name="Gandham S."/>
            <person name="Chintalapati S."/>
            <person name="Chintalapati V.R."/>
        </authorList>
    </citation>
    <scope>NUCLEOTIDE SEQUENCE [LARGE SCALE GENOMIC DNA]</scope>
    <source>
        <strain evidence="4 5">DSM 11550</strain>
    </source>
</reference>
<dbReference type="InterPro" id="IPR016181">
    <property type="entry name" value="Acyl_CoA_acyltransferase"/>
</dbReference>
<sequence>MTTNPFDVIDATWPAASLHRAGGFVVREGLGGGKRVSAASVAGAWTPADIELAEAVHHALGQCPLFMIRPEDAALDAALAARGYDVVDPVVVLAAPVAAVATEAPPPISAFCHWPPLAIQRDLWAEGGIGPARLAVMARAAPPKCALLGRTGDRAAGVGFVALHQGVAMVHAMHVLPALRRQGLARWMLRAAALWAAEAGAQTLALVVTQANAGALALYRGIGLAEVSRYHYRQAPEVAA</sequence>
<dbReference type="OrthoDB" id="7301318at2"/>
<name>A0A2T4JJY2_9RHOB</name>
<gene>
    <name evidence="4" type="ORF">C5F46_05610</name>
</gene>
<keyword evidence="2" id="KW-0012">Acyltransferase</keyword>
<dbReference type="InterPro" id="IPR050832">
    <property type="entry name" value="Bact_Acetyltransf"/>
</dbReference>
<keyword evidence="5" id="KW-1185">Reference proteome</keyword>